<evidence type="ECO:0000313" key="1">
    <source>
        <dbReference type="EMBL" id="MCC2129304.1"/>
    </source>
</evidence>
<protein>
    <submittedName>
        <fullName evidence="1">Uncharacterized protein</fullName>
    </submittedName>
</protein>
<reference evidence="1" key="1">
    <citation type="submission" date="2021-10" db="EMBL/GenBank/DDBJ databases">
        <title>Anaerobic single-cell dispensing facilitates the cultivation of human gut bacteria.</title>
        <authorList>
            <person name="Afrizal A."/>
        </authorList>
    </citation>
    <scope>NUCLEOTIDE SEQUENCE</scope>
    <source>
        <strain evidence="1">CLA-AA-H272</strain>
    </source>
</reference>
<proteinExistence type="predicted"/>
<organism evidence="1 2">
    <name type="scientific">Brotocaccenecus cirricatena</name>
    <dbReference type="NCBI Taxonomy" id="3064195"/>
    <lineage>
        <taxon>Bacteria</taxon>
        <taxon>Bacillati</taxon>
        <taxon>Bacillota</taxon>
        <taxon>Clostridia</taxon>
        <taxon>Eubacteriales</taxon>
        <taxon>Oscillospiraceae</taxon>
        <taxon>Brotocaccenecus</taxon>
    </lineage>
</organism>
<accession>A0AAE3DFI7</accession>
<evidence type="ECO:0000313" key="2">
    <source>
        <dbReference type="Proteomes" id="UP001199319"/>
    </source>
</evidence>
<comment type="caution">
    <text evidence="1">The sequence shown here is derived from an EMBL/GenBank/DDBJ whole genome shotgun (WGS) entry which is preliminary data.</text>
</comment>
<gene>
    <name evidence="1" type="ORF">LKD37_07220</name>
</gene>
<keyword evidence="2" id="KW-1185">Reference proteome</keyword>
<dbReference type="Proteomes" id="UP001199319">
    <property type="component" value="Unassembled WGS sequence"/>
</dbReference>
<dbReference type="EMBL" id="JAJEPW010000016">
    <property type="protein sequence ID" value="MCC2129304.1"/>
    <property type="molecule type" value="Genomic_DNA"/>
</dbReference>
<dbReference type="AlphaFoldDB" id="A0AAE3DFI7"/>
<sequence length="297" mass="34840">MESEFELTQLWETDMIVQFPKISAIYYGLLQAGYDFYIPERSAEHIRHIMKYRNRKHQDTFFSGAKQDTCDVYPYWPRAFMMESASFFLNDNNTGFQDFETLRRKILTAGNISESERGESLWCWLEGFPRAIVAVLSGNSFAGYLEWEGEWIAGQEKIYREEMHLIQECLEICTSRYHSPVREIRICLNPVKCVYASDYHLTEDCFVFSSGAFRTDSVIHEFLHHVVHPTVAEQKDMILKHRQVNDQLDQSYYLAGSDSGVLNAFEETVVRSLTKEIMNHKFPDDLSVYIEHFLKQQ</sequence>
<name>A0AAE3DFI7_9FIRM</name>
<dbReference type="RefSeq" id="WP_302928581.1">
    <property type="nucleotide sequence ID" value="NZ_JAJEPW010000016.1"/>
</dbReference>